<protein>
    <submittedName>
        <fullName evidence="7">Squalene/phytoene synthase</fullName>
    </submittedName>
</protein>
<evidence type="ECO:0000256" key="5">
    <source>
        <dbReference type="ARBA" id="ARBA00023136"/>
    </source>
</evidence>
<sequence>MPIRQQFVRNVAAPSEHLHHWPSSLLFLSCHLYYAASNGTTTVASAAERDKALAYCSNLLRTYDSPSFTLQTFVPPSARTAYLAIRAFNIDIARIADATSNPTVGRMRMQFWRDAITRALAGNPPKEPVALLLAHALESLQSHGGSSGLSKSWFLRVINEREKALGNPPYPSLAALERYAENTYATLLYLTLQAVPLASVTVDHLASHIGKAVGIAAVLRGVPLVAFPPPANHHSNQAEFGAGSQRQGAVLLPLDVMAENGVKEEEVLRHGAEAAGLRDAVFAVATRANDHLITARAMLANLRAGGEVDHEFEHAHEEEHRYSPAQLSKGVGAQLEDVDKGFGVLMPAVATALWLERLQKVDFDVFEPSLRTTDWKLPWKAYWAFKRRRL</sequence>
<evidence type="ECO:0000256" key="4">
    <source>
        <dbReference type="ARBA" id="ARBA00023128"/>
    </source>
</evidence>
<keyword evidence="4" id="KW-0496">Mitochondrion</keyword>
<evidence type="ECO:0000256" key="6">
    <source>
        <dbReference type="ARBA" id="ARBA00038273"/>
    </source>
</evidence>
<evidence type="ECO:0000313" key="8">
    <source>
        <dbReference type="Proteomes" id="UP001360953"/>
    </source>
</evidence>
<gene>
    <name evidence="7" type="ORF">J3D65DRAFT_607138</name>
</gene>
<dbReference type="InterPro" id="IPR002060">
    <property type="entry name" value="Squ/phyt_synthse"/>
</dbReference>
<dbReference type="InterPro" id="IPR008949">
    <property type="entry name" value="Isoprenoid_synthase_dom_sf"/>
</dbReference>
<keyword evidence="3" id="KW-0809">Transit peptide</keyword>
<comment type="similarity">
    <text evidence="6">Belongs to the NDUFAF6 family.</text>
</comment>
<dbReference type="Proteomes" id="UP001360953">
    <property type="component" value="Unassembled WGS sequence"/>
</dbReference>
<keyword evidence="5" id="KW-0472">Membrane</keyword>
<organism evidence="7 8">
    <name type="scientific">Phyllosticta citribraziliensis</name>
    <dbReference type="NCBI Taxonomy" id="989973"/>
    <lineage>
        <taxon>Eukaryota</taxon>
        <taxon>Fungi</taxon>
        <taxon>Dikarya</taxon>
        <taxon>Ascomycota</taxon>
        <taxon>Pezizomycotina</taxon>
        <taxon>Dothideomycetes</taxon>
        <taxon>Dothideomycetes incertae sedis</taxon>
        <taxon>Botryosphaeriales</taxon>
        <taxon>Phyllostictaceae</taxon>
        <taxon>Phyllosticta</taxon>
    </lineage>
</organism>
<evidence type="ECO:0000256" key="1">
    <source>
        <dbReference type="ARBA" id="ARBA00004273"/>
    </source>
</evidence>
<comment type="caution">
    <text evidence="7">The sequence shown here is derived from an EMBL/GenBank/DDBJ whole genome shotgun (WGS) entry which is preliminary data.</text>
</comment>
<dbReference type="PANTHER" id="PTHR21181">
    <property type="match status" value="1"/>
</dbReference>
<dbReference type="PROSITE" id="PS51257">
    <property type="entry name" value="PROKAR_LIPOPROTEIN"/>
    <property type="match status" value="1"/>
</dbReference>
<dbReference type="Gene3D" id="1.10.600.10">
    <property type="entry name" value="Farnesyl Diphosphate Synthase"/>
    <property type="match status" value="1"/>
</dbReference>
<proteinExistence type="inferred from homology"/>
<comment type="subcellular location">
    <subcellularLocation>
        <location evidence="1">Mitochondrion inner membrane</location>
    </subcellularLocation>
</comment>
<name>A0ABR1L6Q7_9PEZI</name>
<reference evidence="7 8" key="1">
    <citation type="submission" date="2024-04" db="EMBL/GenBank/DDBJ databases">
        <title>Phyllosticta paracitricarpa is synonymous to the EU quarantine fungus P. citricarpa based on phylogenomic analyses.</title>
        <authorList>
            <consortium name="Lawrence Berkeley National Laboratory"/>
            <person name="Van ingen-buijs V.A."/>
            <person name="Van westerhoven A.C."/>
            <person name="Haridas S."/>
            <person name="Skiadas P."/>
            <person name="Martin F."/>
            <person name="Groenewald J.Z."/>
            <person name="Crous P.W."/>
            <person name="Seidl M.F."/>
        </authorList>
    </citation>
    <scope>NUCLEOTIDE SEQUENCE [LARGE SCALE GENOMIC DNA]</scope>
    <source>
        <strain evidence="7 8">CPC 17464</strain>
    </source>
</reference>
<dbReference type="SUPFAM" id="SSF48576">
    <property type="entry name" value="Terpenoid synthases"/>
    <property type="match status" value="1"/>
</dbReference>
<keyword evidence="8" id="KW-1185">Reference proteome</keyword>
<evidence type="ECO:0000313" key="7">
    <source>
        <dbReference type="EMBL" id="KAK7530918.1"/>
    </source>
</evidence>
<evidence type="ECO:0000256" key="2">
    <source>
        <dbReference type="ARBA" id="ARBA00022792"/>
    </source>
</evidence>
<keyword evidence="2" id="KW-0999">Mitochondrion inner membrane</keyword>
<dbReference type="EMBL" id="JBBPEH010000013">
    <property type="protein sequence ID" value="KAK7530918.1"/>
    <property type="molecule type" value="Genomic_DNA"/>
</dbReference>
<dbReference type="RefSeq" id="XP_066650991.1">
    <property type="nucleotide sequence ID" value="XM_066798479.1"/>
</dbReference>
<dbReference type="GeneID" id="92031385"/>
<dbReference type="PANTHER" id="PTHR21181:SF13">
    <property type="entry name" value="NADH DEHYDROGENASE (UBIQUINONE) COMPLEX I, ASSEMBLY FACTOR 6"/>
    <property type="match status" value="1"/>
</dbReference>
<dbReference type="Pfam" id="PF00494">
    <property type="entry name" value="SQS_PSY"/>
    <property type="match status" value="1"/>
</dbReference>
<evidence type="ECO:0000256" key="3">
    <source>
        <dbReference type="ARBA" id="ARBA00022946"/>
    </source>
</evidence>
<accession>A0ABR1L6Q7</accession>